<organism evidence="1">
    <name type="scientific">Rhizophora mucronata</name>
    <name type="common">Asiatic mangrove</name>
    <dbReference type="NCBI Taxonomy" id="61149"/>
    <lineage>
        <taxon>Eukaryota</taxon>
        <taxon>Viridiplantae</taxon>
        <taxon>Streptophyta</taxon>
        <taxon>Embryophyta</taxon>
        <taxon>Tracheophyta</taxon>
        <taxon>Spermatophyta</taxon>
        <taxon>Magnoliopsida</taxon>
        <taxon>eudicotyledons</taxon>
        <taxon>Gunneridae</taxon>
        <taxon>Pentapetalae</taxon>
        <taxon>rosids</taxon>
        <taxon>fabids</taxon>
        <taxon>Malpighiales</taxon>
        <taxon>Rhizophoraceae</taxon>
        <taxon>Rhizophora</taxon>
    </lineage>
</organism>
<dbReference type="EMBL" id="GGEC01093929">
    <property type="protein sequence ID" value="MBX74413.1"/>
    <property type="molecule type" value="Transcribed_RNA"/>
</dbReference>
<proteinExistence type="predicted"/>
<name>A0A2P2R582_RHIMU</name>
<evidence type="ECO:0000313" key="1">
    <source>
        <dbReference type="EMBL" id="MBX74413.1"/>
    </source>
</evidence>
<dbReference type="AlphaFoldDB" id="A0A2P2R582"/>
<protein>
    <submittedName>
        <fullName evidence="1">Uncharacterized protein</fullName>
    </submittedName>
</protein>
<accession>A0A2P2R582</accession>
<reference evidence="1" key="1">
    <citation type="submission" date="2018-02" db="EMBL/GenBank/DDBJ databases">
        <title>Rhizophora mucronata_Transcriptome.</title>
        <authorList>
            <person name="Meera S.P."/>
            <person name="Sreeshan A."/>
            <person name="Augustine A."/>
        </authorList>
    </citation>
    <scope>NUCLEOTIDE SEQUENCE</scope>
    <source>
        <tissue evidence="1">Leaf</tissue>
    </source>
</reference>
<sequence>MAPTKVKFSHLWFVHWKNTKLSIAPNSILVEETLIRFFFFC</sequence>